<evidence type="ECO:0000256" key="7">
    <source>
        <dbReference type="SAM" id="SignalP"/>
    </source>
</evidence>
<keyword evidence="6" id="KW-0472">Membrane</keyword>
<reference evidence="8" key="1">
    <citation type="submission" date="2021-01" db="EMBL/GenBank/DDBJ databases">
        <title>Whole genome shotgun sequence of Virgisporangium aliadipatigenens NBRC 105644.</title>
        <authorList>
            <person name="Komaki H."/>
            <person name="Tamura T."/>
        </authorList>
    </citation>
    <scope>NUCLEOTIDE SEQUENCE</scope>
    <source>
        <strain evidence="8">NBRC 105644</strain>
    </source>
</reference>
<dbReference type="AlphaFoldDB" id="A0A8J3YT17"/>
<dbReference type="EMBL" id="BOPF01000046">
    <property type="protein sequence ID" value="GIJ51334.1"/>
    <property type="molecule type" value="Genomic_DNA"/>
</dbReference>
<comment type="caution">
    <text evidence="8">The sequence shown here is derived from an EMBL/GenBank/DDBJ whole genome shotgun (WGS) entry which is preliminary data.</text>
</comment>
<dbReference type="Pfam" id="PF05423">
    <property type="entry name" value="Mycobact_memb"/>
    <property type="match status" value="1"/>
</dbReference>
<evidence type="ECO:0000313" key="9">
    <source>
        <dbReference type="Proteomes" id="UP000619260"/>
    </source>
</evidence>
<comment type="subcellular location">
    <subcellularLocation>
        <location evidence="1">Cell membrane</location>
    </subcellularLocation>
</comment>
<evidence type="ECO:0008006" key="10">
    <source>
        <dbReference type="Google" id="ProtNLM"/>
    </source>
</evidence>
<gene>
    <name evidence="8" type="ORF">Val02_82200</name>
</gene>
<evidence type="ECO:0000256" key="2">
    <source>
        <dbReference type="ARBA" id="ARBA00007531"/>
    </source>
</evidence>
<keyword evidence="4" id="KW-0812">Transmembrane</keyword>
<feature type="signal peptide" evidence="7">
    <location>
        <begin position="1"/>
        <end position="22"/>
    </location>
</feature>
<keyword evidence="9" id="KW-1185">Reference proteome</keyword>
<dbReference type="InterPro" id="IPR008693">
    <property type="entry name" value="MmpS"/>
</dbReference>
<evidence type="ECO:0000256" key="5">
    <source>
        <dbReference type="ARBA" id="ARBA00022989"/>
    </source>
</evidence>
<accession>A0A8J3YT17</accession>
<dbReference type="GO" id="GO:0005886">
    <property type="term" value="C:plasma membrane"/>
    <property type="evidence" value="ECO:0007669"/>
    <property type="project" value="UniProtKB-SubCell"/>
</dbReference>
<dbReference type="PROSITE" id="PS51257">
    <property type="entry name" value="PROKAR_LIPOPROTEIN"/>
    <property type="match status" value="1"/>
</dbReference>
<keyword evidence="7" id="KW-0732">Signal</keyword>
<proteinExistence type="inferred from homology"/>
<evidence type="ECO:0000313" key="8">
    <source>
        <dbReference type="EMBL" id="GIJ51334.1"/>
    </source>
</evidence>
<feature type="chain" id="PRO_5035231902" description="MmpS family membrane protein" evidence="7">
    <location>
        <begin position="23"/>
        <end position="128"/>
    </location>
</feature>
<organism evidence="8 9">
    <name type="scientific">Virgisporangium aliadipatigenens</name>
    <dbReference type="NCBI Taxonomy" id="741659"/>
    <lineage>
        <taxon>Bacteria</taxon>
        <taxon>Bacillati</taxon>
        <taxon>Actinomycetota</taxon>
        <taxon>Actinomycetes</taxon>
        <taxon>Micromonosporales</taxon>
        <taxon>Micromonosporaceae</taxon>
        <taxon>Virgisporangium</taxon>
    </lineage>
</organism>
<keyword evidence="5" id="KW-1133">Transmembrane helix</keyword>
<evidence type="ECO:0000256" key="3">
    <source>
        <dbReference type="ARBA" id="ARBA00022475"/>
    </source>
</evidence>
<keyword evidence="3" id="KW-1003">Cell membrane</keyword>
<evidence type="ECO:0000256" key="6">
    <source>
        <dbReference type="ARBA" id="ARBA00023136"/>
    </source>
</evidence>
<dbReference type="RefSeq" id="WP_239153717.1">
    <property type="nucleotide sequence ID" value="NZ_BOPF01000046.1"/>
</dbReference>
<evidence type="ECO:0000256" key="4">
    <source>
        <dbReference type="ARBA" id="ARBA00022692"/>
    </source>
</evidence>
<evidence type="ECO:0000256" key="1">
    <source>
        <dbReference type="ARBA" id="ARBA00004236"/>
    </source>
</evidence>
<dbReference type="Gene3D" id="2.60.40.2880">
    <property type="entry name" value="MmpS1-5, C-terminal soluble domain"/>
    <property type="match status" value="1"/>
</dbReference>
<name>A0A8J3YT17_9ACTN</name>
<sequence>MKRTIITCIAAAAALVATLACGAGGDTAGPGVAGQAAEGAEHTILFEVTATSSKSADVTFGTGGDTSQDGGAKLPWSKEIKAKSVPFVMSVVAQNKAGGDILCKITVDGEVRKENKSSGQYAVVTCTA</sequence>
<dbReference type="Proteomes" id="UP000619260">
    <property type="component" value="Unassembled WGS sequence"/>
</dbReference>
<protein>
    <recommendedName>
        <fullName evidence="10">MmpS family membrane protein</fullName>
    </recommendedName>
</protein>
<dbReference type="InterPro" id="IPR038468">
    <property type="entry name" value="MmpS_C"/>
</dbReference>
<comment type="similarity">
    <text evidence="2">Belongs to the MmpS family.</text>
</comment>